<dbReference type="InterPro" id="IPR029068">
    <property type="entry name" value="Glyas_Bleomycin-R_OHBP_Dase"/>
</dbReference>
<gene>
    <name evidence="2" type="ORF">PQO03_20160</name>
</gene>
<feature type="domain" description="VOC" evidence="1">
    <location>
        <begin position="4"/>
        <end position="116"/>
    </location>
</feature>
<dbReference type="Pfam" id="PF18029">
    <property type="entry name" value="Glyoxalase_6"/>
    <property type="match status" value="1"/>
</dbReference>
<dbReference type="CDD" id="cd06587">
    <property type="entry name" value="VOC"/>
    <property type="match status" value="1"/>
</dbReference>
<dbReference type="Proteomes" id="UP001214250">
    <property type="component" value="Chromosome 2"/>
</dbReference>
<evidence type="ECO:0000313" key="3">
    <source>
        <dbReference type="Proteomes" id="UP001214250"/>
    </source>
</evidence>
<dbReference type="Gene3D" id="3.10.180.10">
    <property type="entry name" value="2,3-Dihydroxybiphenyl 1,2-Dioxygenase, domain 1"/>
    <property type="match status" value="1"/>
</dbReference>
<reference evidence="2 3" key="1">
    <citation type="submission" date="2023-02" db="EMBL/GenBank/DDBJ databases">
        <title>Genome sequence of Lentisphaera profundi SAORIC-696.</title>
        <authorList>
            <person name="Kim e."/>
            <person name="Cho J.-C."/>
            <person name="Choi A."/>
            <person name="Kang I."/>
        </authorList>
    </citation>
    <scope>NUCLEOTIDE SEQUENCE [LARGE SCALE GENOMIC DNA]</scope>
    <source>
        <strain evidence="2 3">SAORIC-696</strain>
    </source>
</reference>
<protein>
    <submittedName>
        <fullName evidence="2">VOC family protein</fullName>
    </submittedName>
</protein>
<dbReference type="PROSITE" id="PS51819">
    <property type="entry name" value="VOC"/>
    <property type="match status" value="1"/>
</dbReference>
<proteinExistence type="predicted"/>
<evidence type="ECO:0000313" key="2">
    <source>
        <dbReference type="EMBL" id="WDE98137.1"/>
    </source>
</evidence>
<dbReference type="InterPro" id="IPR037523">
    <property type="entry name" value="VOC_core"/>
</dbReference>
<organism evidence="2 3">
    <name type="scientific">Lentisphaera profundi</name>
    <dbReference type="NCBI Taxonomy" id="1658616"/>
    <lineage>
        <taxon>Bacteria</taxon>
        <taxon>Pseudomonadati</taxon>
        <taxon>Lentisphaerota</taxon>
        <taxon>Lentisphaeria</taxon>
        <taxon>Lentisphaerales</taxon>
        <taxon>Lentisphaeraceae</taxon>
        <taxon>Lentisphaera</taxon>
    </lineage>
</organism>
<dbReference type="RefSeq" id="WP_274152935.1">
    <property type="nucleotide sequence ID" value="NZ_CP117812.1"/>
</dbReference>
<dbReference type="EMBL" id="CP117812">
    <property type="protein sequence ID" value="WDE98137.1"/>
    <property type="molecule type" value="Genomic_DNA"/>
</dbReference>
<name>A0ABY7VWN6_9BACT</name>
<accession>A0ABY7VWN6</accession>
<evidence type="ECO:0000259" key="1">
    <source>
        <dbReference type="PROSITE" id="PS51819"/>
    </source>
</evidence>
<dbReference type="SUPFAM" id="SSF54593">
    <property type="entry name" value="Glyoxalase/Bleomycin resistance protein/Dihydroxybiphenyl dioxygenase"/>
    <property type="match status" value="1"/>
</dbReference>
<dbReference type="InterPro" id="IPR041581">
    <property type="entry name" value="Glyoxalase_6"/>
</dbReference>
<keyword evidence="3" id="KW-1185">Reference proteome</keyword>
<sequence>MYERNYGIIISVDDLDRAREFYRDTLMLGAPVVDSNHWVEFQLSNGLVLGVRQQPNACSQKGCNTMWVYYTANYSEIREQLLDAGFSPLKIAAPPVGLKAETFSDPEGNRFTLAQKPQ</sequence>